<dbReference type="PROSITE" id="PS00636">
    <property type="entry name" value="DNAJ_1"/>
    <property type="match status" value="1"/>
</dbReference>
<evidence type="ECO:0000256" key="1">
    <source>
        <dbReference type="ARBA" id="ARBA00023186"/>
    </source>
</evidence>
<dbReference type="InterPro" id="IPR002939">
    <property type="entry name" value="DnaJ_C"/>
</dbReference>
<dbReference type="SMART" id="SM00271">
    <property type="entry name" value="DnaJ"/>
    <property type="match status" value="1"/>
</dbReference>
<dbReference type="SUPFAM" id="SSF46565">
    <property type="entry name" value="Chaperone J-domain"/>
    <property type="match status" value="1"/>
</dbReference>
<dbReference type="InterPro" id="IPR018253">
    <property type="entry name" value="DnaJ_domain_CS"/>
</dbReference>
<dbReference type="Gene3D" id="1.10.287.110">
    <property type="entry name" value="DnaJ domain"/>
    <property type="match status" value="1"/>
</dbReference>
<evidence type="ECO:0000313" key="4">
    <source>
        <dbReference type="Proteomes" id="UP000323886"/>
    </source>
</evidence>
<dbReference type="CDD" id="cd06257">
    <property type="entry name" value="DnaJ"/>
    <property type="match status" value="1"/>
</dbReference>
<dbReference type="GO" id="GO:0005737">
    <property type="term" value="C:cytoplasm"/>
    <property type="evidence" value="ECO:0007669"/>
    <property type="project" value="TreeGrafter"/>
</dbReference>
<gene>
    <name evidence="3" type="ORF">F1193_10675</name>
</gene>
<keyword evidence="4" id="KW-1185">Reference proteome</keyword>
<dbReference type="Proteomes" id="UP000323886">
    <property type="component" value="Unassembled WGS sequence"/>
</dbReference>
<dbReference type="AlphaFoldDB" id="A0A5M6HXT2"/>
<dbReference type="CDD" id="cd10747">
    <property type="entry name" value="DnaJ_C"/>
    <property type="match status" value="1"/>
</dbReference>
<protein>
    <submittedName>
        <fullName evidence="3">J domain-containing protein</fullName>
    </submittedName>
</protein>
<evidence type="ECO:0000259" key="2">
    <source>
        <dbReference type="PROSITE" id="PS50076"/>
    </source>
</evidence>
<dbReference type="PANTHER" id="PTHR43096:SF52">
    <property type="entry name" value="DNAJ HOMOLOG 1, MITOCHONDRIAL-RELATED"/>
    <property type="match status" value="1"/>
</dbReference>
<accession>A0A5M6HXT2</accession>
<dbReference type="OrthoDB" id="9779889at2"/>
<proteinExistence type="predicted"/>
<comment type="caution">
    <text evidence="3">The sequence shown here is derived from an EMBL/GenBank/DDBJ whole genome shotgun (WGS) entry which is preliminary data.</text>
</comment>
<dbReference type="PROSITE" id="PS50076">
    <property type="entry name" value="DNAJ_2"/>
    <property type="match status" value="1"/>
</dbReference>
<dbReference type="Pfam" id="PF00226">
    <property type="entry name" value="DnaJ"/>
    <property type="match status" value="1"/>
</dbReference>
<dbReference type="RefSeq" id="WP_150097672.1">
    <property type="nucleotide sequence ID" value="NZ_VWPL01000017.1"/>
</dbReference>
<organism evidence="3 4">
    <name type="scientific">Blastochloris sulfoviridis</name>
    <dbReference type="NCBI Taxonomy" id="50712"/>
    <lineage>
        <taxon>Bacteria</taxon>
        <taxon>Pseudomonadati</taxon>
        <taxon>Pseudomonadota</taxon>
        <taxon>Alphaproteobacteria</taxon>
        <taxon>Hyphomicrobiales</taxon>
        <taxon>Blastochloridaceae</taxon>
        <taxon>Blastochloris</taxon>
    </lineage>
</organism>
<keyword evidence="1" id="KW-0143">Chaperone</keyword>
<dbReference type="InterPro" id="IPR036869">
    <property type="entry name" value="J_dom_sf"/>
</dbReference>
<dbReference type="EMBL" id="VWPL01000017">
    <property type="protein sequence ID" value="KAA5600359.1"/>
    <property type="molecule type" value="Genomic_DNA"/>
</dbReference>
<dbReference type="Gene3D" id="2.60.260.20">
    <property type="entry name" value="Urease metallochaperone UreE, N-terminal domain"/>
    <property type="match status" value="2"/>
</dbReference>
<feature type="domain" description="J" evidence="2">
    <location>
        <begin position="3"/>
        <end position="68"/>
    </location>
</feature>
<dbReference type="Pfam" id="PF01556">
    <property type="entry name" value="DnaJ_C"/>
    <property type="match status" value="1"/>
</dbReference>
<name>A0A5M6HXT2_9HYPH</name>
<reference evidence="3 4" key="1">
    <citation type="submission" date="2019-09" db="EMBL/GenBank/DDBJ databases">
        <title>Draft Whole-Genome sequence of Blastochloris sulfoviridis DSM 729.</title>
        <authorList>
            <person name="Meyer T.E."/>
            <person name="Kyndt J.A."/>
        </authorList>
    </citation>
    <scope>NUCLEOTIDE SEQUENCE [LARGE SCALE GENOMIC DNA]</scope>
    <source>
        <strain evidence="3 4">DSM 729</strain>
    </source>
</reference>
<sequence>MRDPYDVLGVGRKATHDELKKAYRKLAKKLHPDANKTDPNAATQFAELNSAYEILGDETKRKQFDRGEIDAEGKPRFHGFEGVHPGAGGRGQGGFNPGFGGFGGPAGGFETFTFGPDGVRRAGRGAGPGGMEDILGDIFGAFGGRGGPQGGPQGGFQGGFGQATGRGEDVTVQVTVTMAEAAKGAKTRVSLPTGKEVEVTIPAGITSGQTVRLRGLGQASPLRQGQPGDALVTVEVAPHPTLKPDGADLRTEAAVPLADAVLGGKVRVDTLEGAVELTVPPMSSSGRTLRLRGRGLPNPSGGAGDLLVTLKIALPDAADPELDALMRKWRAQAL</sequence>
<evidence type="ECO:0000313" key="3">
    <source>
        <dbReference type="EMBL" id="KAA5600359.1"/>
    </source>
</evidence>
<dbReference type="GO" id="GO:0051082">
    <property type="term" value="F:unfolded protein binding"/>
    <property type="evidence" value="ECO:0007669"/>
    <property type="project" value="InterPro"/>
</dbReference>
<dbReference type="PANTHER" id="PTHR43096">
    <property type="entry name" value="DNAJ HOMOLOG 1, MITOCHONDRIAL-RELATED"/>
    <property type="match status" value="1"/>
</dbReference>
<dbReference type="PRINTS" id="PR00625">
    <property type="entry name" value="JDOMAIN"/>
</dbReference>
<dbReference type="SUPFAM" id="SSF49493">
    <property type="entry name" value="HSP40/DnaJ peptide-binding domain"/>
    <property type="match status" value="2"/>
</dbReference>
<dbReference type="GO" id="GO:0042026">
    <property type="term" value="P:protein refolding"/>
    <property type="evidence" value="ECO:0007669"/>
    <property type="project" value="TreeGrafter"/>
</dbReference>
<dbReference type="InterPro" id="IPR001623">
    <property type="entry name" value="DnaJ_domain"/>
</dbReference>
<dbReference type="FunFam" id="2.60.260.20:FF:000013">
    <property type="entry name" value="DnaJ subfamily B member 11"/>
    <property type="match status" value="1"/>
</dbReference>
<dbReference type="InterPro" id="IPR008971">
    <property type="entry name" value="HSP40/DnaJ_pept-bd"/>
</dbReference>